<proteinExistence type="predicted"/>
<keyword evidence="1" id="KW-0812">Transmembrane</keyword>
<evidence type="ECO:0000313" key="2">
    <source>
        <dbReference type="EMBL" id="GCB29026.1"/>
    </source>
</evidence>
<reference evidence="2 3" key="1">
    <citation type="submission" date="2018-10" db="EMBL/GenBank/DDBJ databases">
        <title>Draft Genome Sequence of Anaerotignum sp. KCTC 15736.</title>
        <authorList>
            <person name="Choi S.H."/>
            <person name="Kim J.S."/>
            <person name="Kang S.W."/>
            <person name="Lee J.S."/>
            <person name="Park S.H."/>
        </authorList>
    </citation>
    <scope>NUCLEOTIDE SEQUENCE [LARGE SCALE GENOMIC DNA]</scope>
    <source>
        <strain evidence="2 3">KCTC 15736</strain>
    </source>
</reference>
<keyword evidence="1" id="KW-0472">Membrane</keyword>
<keyword evidence="1" id="KW-1133">Transmembrane helix</keyword>
<dbReference type="OrthoDB" id="2086544at2"/>
<feature type="transmembrane region" description="Helical" evidence="1">
    <location>
        <begin position="6"/>
        <end position="22"/>
    </location>
</feature>
<accession>A0A401LBU2</accession>
<dbReference type="Proteomes" id="UP000287361">
    <property type="component" value="Unassembled WGS sequence"/>
</dbReference>
<feature type="transmembrane region" description="Helical" evidence="1">
    <location>
        <begin position="58"/>
        <end position="76"/>
    </location>
</feature>
<sequence length="80" mass="9281">MTKILLIIMLVLYVALLIMRYKKKDNPKIEGGVQVVQGILWSLIAVDNWAERSIGMRIVYIIIILMSFIAGIKELYRCRQ</sequence>
<comment type="caution">
    <text evidence="2">The sequence shown here is derived from an EMBL/GenBank/DDBJ whole genome shotgun (WGS) entry which is preliminary data.</text>
</comment>
<organism evidence="2 3">
    <name type="scientific">Anaerotignum faecicola</name>
    <dbReference type="NCBI Taxonomy" id="2358141"/>
    <lineage>
        <taxon>Bacteria</taxon>
        <taxon>Bacillati</taxon>
        <taxon>Bacillota</taxon>
        <taxon>Clostridia</taxon>
        <taxon>Lachnospirales</taxon>
        <taxon>Anaerotignaceae</taxon>
        <taxon>Anaerotignum</taxon>
    </lineage>
</organism>
<dbReference type="EMBL" id="BHVZ01000001">
    <property type="protein sequence ID" value="GCB29026.1"/>
    <property type="molecule type" value="Genomic_DNA"/>
</dbReference>
<gene>
    <name evidence="2" type="ORF">KGMB03357_06870</name>
</gene>
<dbReference type="AlphaFoldDB" id="A0A401LBU2"/>
<evidence type="ECO:0000256" key="1">
    <source>
        <dbReference type="SAM" id="Phobius"/>
    </source>
</evidence>
<protein>
    <submittedName>
        <fullName evidence="2">Uncharacterized protein</fullName>
    </submittedName>
</protein>
<keyword evidence="3" id="KW-1185">Reference proteome</keyword>
<name>A0A401LBU2_9FIRM</name>
<evidence type="ECO:0000313" key="3">
    <source>
        <dbReference type="Proteomes" id="UP000287361"/>
    </source>
</evidence>